<dbReference type="AlphaFoldDB" id="A0A9K3PR52"/>
<reference evidence="9" key="1">
    <citation type="journal article" date="2021" name="Sci. Rep.">
        <title>Diploid genomic architecture of Nitzschia inconspicua, an elite biomass production diatom.</title>
        <authorList>
            <person name="Oliver A."/>
            <person name="Podell S."/>
            <person name="Pinowska A."/>
            <person name="Traller J.C."/>
            <person name="Smith S.R."/>
            <person name="McClure R."/>
            <person name="Beliaev A."/>
            <person name="Bohutskyi P."/>
            <person name="Hill E.A."/>
            <person name="Rabines A."/>
            <person name="Zheng H."/>
            <person name="Allen L.Z."/>
            <person name="Kuo A."/>
            <person name="Grigoriev I.V."/>
            <person name="Allen A.E."/>
            <person name="Hazlebeck D."/>
            <person name="Allen E.E."/>
        </authorList>
    </citation>
    <scope>NUCLEOTIDE SEQUENCE</scope>
    <source>
        <strain evidence="9">Hildebrandi</strain>
    </source>
</reference>
<sequence length="898" mass="100965">MPRKPYNKRDVNGVAAPNYNNGVSNPMMSTPEFKVRLFLFVACLWPLWVLALFGASAPGHNQQIASTSSTDNDTSKNAVSSPAAAMSNARFNLRSVLDRVDVMGYGPTHPRVAVVIVGEDKEDLIASIKSVYANTDINRIFVVCAVLDGHQEDLEFVRELRNVDNGSVPHWHGIRADVHLPGTNQAAQEDDPHSKKIHVMFNPTRLGVAASRLDSVEFVQILEKKHISAGFKSVDEDLILLLMQGGAQLKSHSWLAETTSALIVPPPILGIKDESLAMKVANAVSFHTEGFGKRTSFDEKFSPIITEATADEINLSNGHSFPTPALNGAAVALRLDTFANLPAQDPSLMDPWTANLDLSLNLWLCADGIDIVEEVEVSPPMAENPTTTLNPDQAARFAAVWMDEMLQQKFFQAYSSTWTRLDWETKVTKVKQSATTPSDLSRRCRSFEWYAKEVNPNLSKILEMGGWEHDHEKEIAEKQNVSKEGEKETQTLKPPPLLERKEEEKKDPPPINAIPDLAGHDKKKPSKPLRPENLNIVSQAKPINIEFEDASDGHEAHPHLGATDENGHVGYIHDETALRKNPPTLKIDEEQMAKFCKSRDDNYKMMHNRIVVDMEYDKKMEKSGVKRDKIFCLVYTIDSGHPKIPNILETWGPKCDGFMVGSNKTDPSLGTVNILHEGPEEYNNIWQKVRSMWSYIYDNYYEKYDWFHIGGDDLFLLIENLRLYLESEEIKTAANGGIYLPDGTETTQTPLLLGRRFAYMGDLNDIFDSGGSGYTMNKAALKLLVTECFVNYFPHAHTFSEDTMVARVLRKMGVLPYDTKDDDGGERYMPFMPGHHWSYHLPKDPMNSKDWYAKYSINIKEGAEHCSPKSVAFHYVKGENMKRLFALAYGLCPKEYLD</sequence>
<evidence type="ECO:0008006" key="11">
    <source>
        <dbReference type="Google" id="ProtNLM"/>
    </source>
</evidence>
<comment type="caution">
    <text evidence="9">The sequence shown here is derived from an EMBL/GenBank/DDBJ whole genome shotgun (WGS) entry which is preliminary data.</text>
</comment>
<proteinExistence type="inferred from homology"/>
<feature type="compositionally biased region" description="Basic and acidic residues" evidence="7">
    <location>
        <begin position="478"/>
        <end position="490"/>
    </location>
</feature>
<evidence type="ECO:0000313" key="10">
    <source>
        <dbReference type="Proteomes" id="UP000693970"/>
    </source>
</evidence>
<keyword evidence="6 8" id="KW-0472">Membrane</keyword>
<evidence type="ECO:0000256" key="2">
    <source>
        <dbReference type="ARBA" id="ARBA00006462"/>
    </source>
</evidence>
<feature type="region of interest" description="Disordered" evidence="7">
    <location>
        <begin position="478"/>
        <end position="535"/>
    </location>
</feature>
<dbReference type="PANTHER" id="PTHR23033">
    <property type="entry name" value="BETA1,3-GALACTOSYLTRANSFERASE"/>
    <property type="match status" value="1"/>
</dbReference>
<evidence type="ECO:0000256" key="7">
    <source>
        <dbReference type="SAM" id="MobiDB-lite"/>
    </source>
</evidence>
<comment type="subcellular location">
    <subcellularLocation>
        <location evidence="1">Membrane</location>
        <topology evidence="1">Single-pass type II membrane protein</topology>
    </subcellularLocation>
</comment>
<keyword evidence="10" id="KW-1185">Reference proteome</keyword>
<feature type="compositionally biased region" description="Basic and acidic residues" evidence="7">
    <location>
        <begin position="498"/>
        <end position="508"/>
    </location>
</feature>
<evidence type="ECO:0000256" key="3">
    <source>
        <dbReference type="ARBA" id="ARBA00022692"/>
    </source>
</evidence>
<organism evidence="9 10">
    <name type="scientific">Nitzschia inconspicua</name>
    <dbReference type="NCBI Taxonomy" id="303405"/>
    <lineage>
        <taxon>Eukaryota</taxon>
        <taxon>Sar</taxon>
        <taxon>Stramenopiles</taxon>
        <taxon>Ochrophyta</taxon>
        <taxon>Bacillariophyta</taxon>
        <taxon>Bacillariophyceae</taxon>
        <taxon>Bacillariophycidae</taxon>
        <taxon>Bacillariales</taxon>
        <taxon>Bacillariaceae</taxon>
        <taxon>Nitzschia</taxon>
    </lineage>
</organism>
<dbReference type="Proteomes" id="UP000693970">
    <property type="component" value="Unassembled WGS sequence"/>
</dbReference>
<keyword evidence="5 8" id="KW-1133">Transmembrane helix</keyword>
<dbReference type="GO" id="GO:0016020">
    <property type="term" value="C:membrane"/>
    <property type="evidence" value="ECO:0007669"/>
    <property type="project" value="UniProtKB-SubCell"/>
</dbReference>
<evidence type="ECO:0000256" key="8">
    <source>
        <dbReference type="SAM" id="Phobius"/>
    </source>
</evidence>
<feature type="transmembrane region" description="Helical" evidence="8">
    <location>
        <begin position="37"/>
        <end position="57"/>
    </location>
</feature>
<evidence type="ECO:0000256" key="4">
    <source>
        <dbReference type="ARBA" id="ARBA00022968"/>
    </source>
</evidence>
<evidence type="ECO:0000256" key="6">
    <source>
        <dbReference type="ARBA" id="ARBA00023136"/>
    </source>
</evidence>
<dbReference type="OrthoDB" id="414175at2759"/>
<gene>
    <name evidence="9" type="ORF">IV203_003625</name>
</gene>
<dbReference type="PANTHER" id="PTHR23033:SF14">
    <property type="entry name" value="GLYCOPROTEIN-N-ACETYLGALACTOSAMINE 3-BETA-GALACTOSYLTRANSFERASE 1-RELATED"/>
    <property type="match status" value="1"/>
</dbReference>
<accession>A0A9K3PR52</accession>
<evidence type="ECO:0000256" key="5">
    <source>
        <dbReference type="ARBA" id="ARBA00022989"/>
    </source>
</evidence>
<keyword evidence="3 8" id="KW-0812">Transmembrane</keyword>
<dbReference type="InterPro" id="IPR026050">
    <property type="entry name" value="C1GALT1/C1GALT1_chp1"/>
</dbReference>
<evidence type="ECO:0000313" key="9">
    <source>
        <dbReference type="EMBL" id="KAG7354269.1"/>
    </source>
</evidence>
<name>A0A9K3PR52_9STRA</name>
<feature type="region of interest" description="Disordered" evidence="7">
    <location>
        <begin position="62"/>
        <end position="81"/>
    </location>
</feature>
<protein>
    <recommendedName>
        <fullName evidence="11">N-acetylgalactosaminide beta-1,3-galactosyltransferase</fullName>
    </recommendedName>
</protein>
<keyword evidence="4" id="KW-0735">Signal-anchor</keyword>
<evidence type="ECO:0000256" key="1">
    <source>
        <dbReference type="ARBA" id="ARBA00004606"/>
    </source>
</evidence>
<reference evidence="9" key="2">
    <citation type="submission" date="2021-04" db="EMBL/GenBank/DDBJ databases">
        <authorList>
            <person name="Podell S."/>
        </authorList>
    </citation>
    <scope>NUCLEOTIDE SEQUENCE</scope>
    <source>
        <strain evidence="9">Hildebrandi</strain>
    </source>
</reference>
<dbReference type="GO" id="GO:0016263">
    <property type="term" value="F:glycoprotein-N-acetylgalactosamine 3-beta-galactosyltransferase activity"/>
    <property type="evidence" value="ECO:0007669"/>
    <property type="project" value="TreeGrafter"/>
</dbReference>
<dbReference type="EMBL" id="JAGRRH010000016">
    <property type="protein sequence ID" value="KAG7354269.1"/>
    <property type="molecule type" value="Genomic_DNA"/>
</dbReference>
<comment type="similarity">
    <text evidence="2">Belongs to the glycosyltransferase 31 family. Beta3-Gal-T subfamily.</text>
</comment>